<dbReference type="PROSITE" id="PS00092">
    <property type="entry name" value="N6_MTASE"/>
    <property type="match status" value="1"/>
</dbReference>
<dbReference type="InterPro" id="IPR029063">
    <property type="entry name" value="SAM-dependent_MTases_sf"/>
</dbReference>
<dbReference type="Gene3D" id="3.40.50.150">
    <property type="entry name" value="Vaccinia Virus protein VP39"/>
    <property type="match status" value="1"/>
</dbReference>
<keyword evidence="2" id="KW-0489">Methyltransferase</keyword>
<dbReference type="REBASE" id="377958">
    <property type="entry name" value="M2.Aro10801ORF909P"/>
</dbReference>
<dbReference type="GO" id="GO:0006304">
    <property type="term" value="P:DNA modification"/>
    <property type="evidence" value="ECO:0007669"/>
    <property type="project" value="InterPro"/>
</dbReference>
<dbReference type="InterPro" id="IPR050953">
    <property type="entry name" value="N4_N6_ade-DNA_methylase"/>
</dbReference>
<dbReference type="SUPFAM" id="SSF53335">
    <property type="entry name" value="S-adenosyl-L-methionine-dependent methyltransferases"/>
    <property type="match status" value="1"/>
</dbReference>
<dbReference type="PANTHER" id="PTHR33841:SF1">
    <property type="entry name" value="DNA METHYLTRANSFERASE A"/>
    <property type="match status" value="1"/>
</dbReference>
<protein>
    <recommendedName>
        <fullName evidence="1">site-specific DNA-methyltransferase (adenine-specific)</fullName>
        <ecNumber evidence="1">2.1.1.72</ecNumber>
    </recommendedName>
</protein>
<dbReference type="GO" id="GO:0003676">
    <property type="term" value="F:nucleic acid binding"/>
    <property type="evidence" value="ECO:0007669"/>
    <property type="project" value="InterPro"/>
</dbReference>
<keyword evidence="3" id="KW-0808">Transferase</keyword>
<dbReference type="AlphaFoldDB" id="A0A380TNL5"/>
<evidence type="ECO:0000256" key="2">
    <source>
        <dbReference type="ARBA" id="ARBA00022603"/>
    </source>
</evidence>
<dbReference type="Proteomes" id="UP000254649">
    <property type="component" value="Unassembled WGS sequence"/>
</dbReference>
<evidence type="ECO:0000256" key="5">
    <source>
        <dbReference type="ARBA" id="ARBA00047942"/>
    </source>
</evidence>
<name>A0A380TNL5_9PAST</name>
<dbReference type="Pfam" id="PF07669">
    <property type="entry name" value="Eco57I"/>
    <property type="match status" value="1"/>
</dbReference>
<evidence type="ECO:0000313" key="7">
    <source>
        <dbReference type="EMBL" id="SUT89360.1"/>
    </source>
</evidence>
<evidence type="ECO:0000256" key="3">
    <source>
        <dbReference type="ARBA" id="ARBA00022679"/>
    </source>
</evidence>
<dbReference type="OrthoDB" id="9782445at2"/>
<dbReference type="PANTHER" id="PTHR33841">
    <property type="entry name" value="DNA METHYLTRANSFERASE YEEA-RELATED"/>
    <property type="match status" value="1"/>
</dbReference>
<keyword evidence="8" id="KW-1185">Reference proteome</keyword>
<evidence type="ECO:0000256" key="4">
    <source>
        <dbReference type="ARBA" id="ARBA00022691"/>
    </source>
</evidence>
<comment type="catalytic activity">
    <reaction evidence="5">
        <text>a 2'-deoxyadenosine in DNA + S-adenosyl-L-methionine = an N(6)-methyl-2'-deoxyadenosine in DNA + S-adenosyl-L-homocysteine + H(+)</text>
        <dbReference type="Rhea" id="RHEA:15197"/>
        <dbReference type="Rhea" id="RHEA-COMP:12418"/>
        <dbReference type="Rhea" id="RHEA-COMP:12419"/>
        <dbReference type="ChEBI" id="CHEBI:15378"/>
        <dbReference type="ChEBI" id="CHEBI:57856"/>
        <dbReference type="ChEBI" id="CHEBI:59789"/>
        <dbReference type="ChEBI" id="CHEBI:90615"/>
        <dbReference type="ChEBI" id="CHEBI:90616"/>
        <dbReference type="EC" id="2.1.1.72"/>
    </reaction>
</comment>
<evidence type="ECO:0000256" key="1">
    <source>
        <dbReference type="ARBA" id="ARBA00011900"/>
    </source>
</evidence>
<dbReference type="InterPro" id="IPR011639">
    <property type="entry name" value="MethylTrfase_TaqI-like_dom"/>
</dbReference>
<evidence type="ECO:0000313" key="8">
    <source>
        <dbReference type="Proteomes" id="UP000254649"/>
    </source>
</evidence>
<dbReference type="EMBL" id="UFRQ01000003">
    <property type="protein sequence ID" value="SUT89360.1"/>
    <property type="molecule type" value="Genomic_DNA"/>
</dbReference>
<gene>
    <name evidence="7" type="primary">hsdM</name>
    <name evidence="7" type="ORF">NCTC10801_00910</name>
</gene>
<dbReference type="InterPro" id="IPR002052">
    <property type="entry name" value="DNA_methylase_N6_adenine_CS"/>
</dbReference>
<accession>A0A380TNL5</accession>
<organism evidence="7 8">
    <name type="scientific">[Actinobacillus] rossii</name>
    <dbReference type="NCBI Taxonomy" id="123820"/>
    <lineage>
        <taxon>Bacteria</taxon>
        <taxon>Pseudomonadati</taxon>
        <taxon>Pseudomonadota</taxon>
        <taxon>Gammaproteobacteria</taxon>
        <taxon>Pasteurellales</taxon>
        <taxon>Pasteurellaceae</taxon>
    </lineage>
</organism>
<dbReference type="PRINTS" id="PR00507">
    <property type="entry name" value="N12N6MTFRASE"/>
</dbReference>
<dbReference type="GO" id="GO:0009007">
    <property type="term" value="F:site-specific DNA-methyltransferase (adenine-specific) activity"/>
    <property type="evidence" value="ECO:0007669"/>
    <property type="project" value="UniProtKB-EC"/>
</dbReference>
<reference evidence="7 8" key="1">
    <citation type="submission" date="2018-06" db="EMBL/GenBank/DDBJ databases">
        <authorList>
            <consortium name="Pathogen Informatics"/>
            <person name="Doyle S."/>
        </authorList>
    </citation>
    <scope>NUCLEOTIDE SEQUENCE [LARGE SCALE GENOMIC DNA]</scope>
    <source>
        <strain evidence="7 8">NCTC10801</strain>
    </source>
</reference>
<feature type="domain" description="Type II methyltransferase M.TaqI-like" evidence="6">
    <location>
        <begin position="136"/>
        <end position="275"/>
    </location>
</feature>
<proteinExistence type="predicted"/>
<keyword evidence="4" id="KW-0949">S-adenosyl-L-methionine</keyword>
<dbReference type="EC" id="2.1.1.72" evidence="1"/>
<dbReference type="GO" id="GO:0032259">
    <property type="term" value="P:methylation"/>
    <property type="evidence" value="ECO:0007669"/>
    <property type="project" value="UniProtKB-KW"/>
</dbReference>
<sequence>MFQSDYFNEITNKILNKAKRELNNKIYIKVYESLVKIYPNFRVIECRDVLDINEYLNISSHINEKCQSRKDLGKFYTPKDLCQFMLKELVGDTNSIGCKIIDPTCGNSEFLLSYIDYINEKHTISRNKELETLISNIYGNDSNILAITISKVRVFFKILFLSNKAENLNLNYIVEKLNENFTSFDVVLEVQRLGNEFDLVIGNPPYLEDKRKYENIPNHGNLYANSLQVSISLLKENGKLCFIIPISYVSTPRMKKIRDYIKNNTRYLKLFNFADRPSCLFTSVHQKLTILVCKKSSLNQIEHRVFSSAYNFWYKNEREYMLKNLSLVEVEQFDKFIPKIGSTLEKSIFNKIYTQEKNNSIYITLNQKDFSESEGIYLNMRATFWIKCFLDYSRSKEYKKFTPDIKQQDYLYCLLNSSLFFWFWCVISDGWHITSKELEHFTFIQPNNTSIFVELSSMLRKDLEMKKKFVNTKQIDYIYQHKESKFIIDKIDDELAKIYNLTKYEVEYIKKYAYKYRMSLGY</sequence>
<evidence type="ECO:0000259" key="6">
    <source>
        <dbReference type="Pfam" id="PF07669"/>
    </source>
</evidence>